<evidence type="ECO:0000313" key="1">
    <source>
        <dbReference type="EMBL" id="KAK3779429.1"/>
    </source>
</evidence>
<gene>
    <name evidence="1" type="ORF">RRG08_048497</name>
</gene>
<sequence>MLCVQCPCEWRHKCGISYSPYPAHRSTRHQDLSVRRHKGQGYCGVELEAVGETDTEGRSREGILAHYREDARFLEWNNMSSGCLESGLPGER</sequence>
<comment type="caution">
    <text evidence="1">The sequence shown here is derived from an EMBL/GenBank/DDBJ whole genome shotgun (WGS) entry which is preliminary data.</text>
</comment>
<organism evidence="1 2">
    <name type="scientific">Elysia crispata</name>
    <name type="common">lettuce slug</name>
    <dbReference type="NCBI Taxonomy" id="231223"/>
    <lineage>
        <taxon>Eukaryota</taxon>
        <taxon>Metazoa</taxon>
        <taxon>Spiralia</taxon>
        <taxon>Lophotrochozoa</taxon>
        <taxon>Mollusca</taxon>
        <taxon>Gastropoda</taxon>
        <taxon>Heterobranchia</taxon>
        <taxon>Euthyneura</taxon>
        <taxon>Panpulmonata</taxon>
        <taxon>Sacoglossa</taxon>
        <taxon>Placobranchoidea</taxon>
        <taxon>Plakobranchidae</taxon>
        <taxon>Elysia</taxon>
    </lineage>
</organism>
<protein>
    <submittedName>
        <fullName evidence="1">Uncharacterized protein</fullName>
    </submittedName>
</protein>
<dbReference type="Proteomes" id="UP001283361">
    <property type="component" value="Unassembled WGS sequence"/>
</dbReference>
<dbReference type="EMBL" id="JAWDGP010002836">
    <property type="protein sequence ID" value="KAK3779429.1"/>
    <property type="molecule type" value="Genomic_DNA"/>
</dbReference>
<keyword evidence="2" id="KW-1185">Reference proteome</keyword>
<accession>A0AAE1DQS1</accession>
<proteinExistence type="predicted"/>
<evidence type="ECO:0000313" key="2">
    <source>
        <dbReference type="Proteomes" id="UP001283361"/>
    </source>
</evidence>
<name>A0AAE1DQS1_9GAST</name>
<dbReference type="AlphaFoldDB" id="A0AAE1DQS1"/>
<reference evidence="1" key="1">
    <citation type="journal article" date="2023" name="G3 (Bethesda)">
        <title>A reference genome for the long-term kleptoplast-retaining sea slug Elysia crispata morphotype clarki.</title>
        <authorList>
            <person name="Eastman K.E."/>
            <person name="Pendleton A.L."/>
            <person name="Shaikh M.A."/>
            <person name="Suttiyut T."/>
            <person name="Ogas R."/>
            <person name="Tomko P."/>
            <person name="Gavelis G."/>
            <person name="Widhalm J.R."/>
            <person name="Wisecaver J.H."/>
        </authorList>
    </citation>
    <scope>NUCLEOTIDE SEQUENCE</scope>
    <source>
        <strain evidence="1">ECLA1</strain>
    </source>
</reference>